<evidence type="ECO:0000313" key="3">
    <source>
        <dbReference type="Proteomes" id="UP001374584"/>
    </source>
</evidence>
<evidence type="ECO:0000313" key="2">
    <source>
        <dbReference type="EMBL" id="KAK7332975.1"/>
    </source>
</evidence>
<dbReference type="AlphaFoldDB" id="A0AAN9QCQ8"/>
<accession>A0AAN9QCQ8</accession>
<name>A0AAN9QCQ8_PHACN</name>
<keyword evidence="1" id="KW-0472">Membrane</keyword>
<feature type="transmembrane region" description="Helical" evidence="1">
    <location>
        <begin position="6"/>
        <end position="22"/>
    </location>
</feature>
<organism evidence="2 3">
    <name type="scientific">Phaseolus coccineus</name>
    <name type="common">Scarlet runner bean</name>
    <name type="synonym">Phaseolus multiflorus</name>
    <dbReference type="NCBI Taxonomy" id="3886"/>
    <lineage>
        <taxon>Eukaryota</taxon>
        <taxon>Viridiplantae</taxon>
        <taxon>Streptophyta</taxon>
        <taxon>Embryophyta</taxon>
        <taxon>Tracheophyta</taxon>
        <taxon>Spermatophyta</taxon>
        <taxon>Magnoliopsida</taxon>
        <taxon>eudicotyledons</taxon>
        <taxon>Gunneridae</taxon>
        <taxon>Pentapetalae</taxon>
        <taxon>rosids</taxon>
        <taxon>fabids</taxon>
        <taxon>Fabales</taxon>
        <taxon>Fabaceae</taxon>
        <taxon>Papilionoideae</taxon>
        <taxon>50 kb inversion clade</taxon>
        <taxon>NPAAA clade</taxon>
        <taxon>indigoferoid/millettioid clade</taxon>
        <taxon>Phaseoleae</taxon>
        <taxon>Phaseolus</taxon>
    </lineage>
</organism>
<dbReference type="EMBL" id="JAYMYR010000011">
    <property type="protein sequence ID" value="KAK7332975.1"/>
    <property type="molecule type" value="Genomic_DNA"/>
</dbReference>
<keyword evidence="1" id="KW-1133">Transmembrane helix</keyword>
<keyword evidence="3" id="KW-1185">Reference proteome</keyword>
<proteinExistence type="predicted"/>
<dbReference type="Proteomes" id="UP001374584">
    <property type="component" value="Unassembled WGS sequence"/>
</dbReference>
<evidence type="ECO:0000256" key="1">
    <source>
        <dbReference type="SAM" id="Phobius"/>
    </source>
</evidence>
<protein>
    <submittedName>
        <fullName evidence="2">Uncharacterized protein</fullName>
    </submittedName>
</protein>
<sequence length="72" mass="8822">MLARAYMLYFIYFLLFYIFKSSKGVTRNNNYITELCSTLELLFEFWIFERIDFYQCNGHRYLNNMMSDNGKV</sequence>
<gene>
    <name evidence="2" type="ORF">VNO80_29734</name>
</gene>
<reference evidence="2 3" key="1">
    <citation type="submission" date="2024-01" db="EMBL/GenBank/DDBJ databases">
        <title>The genomes of 5 underutilized Papilionoideae crops provide insights into root nodulation and disease resistanc.</title>
        <authorList>
            <person name="Jiang F."/>
        </authorList>
    </citation>
    <scope>NUCLEOTIDE SEQUENCE [LARGE SCALE GENOMIC DNA]</scope>
    <source>
        <strain evidence="2">JINMINGXINNONG_FW02</strain>
        <tissue evidence="2">Leaves</tissue>
    </source>
</reference>
<keyword evidence="1" id="KW-0812">Transmembrane</keyword>
<comment type="caution">
    <text evidence="2">The sequence shown here is derived from an EMBL/GenBank/DDBJ whole genome shotgun (WGS) entry which is preliminary data.</text>
</comment>